<evidence type="ECO:0000313" key="1">
    <source>
        <dbReference type="EMBL" id="VDM87808.1"/>
    </source>
</evidence>
<protein>
    <recommendedName>
        <fullName evidence="3">PE family protein</fullName>
    </recommendedName>
</protein>
<proteinExistence type="predicted"/>
<sequence>MPLPPLRCDPSILESVAEELAADARSLPPAPPPLVMVGEDAASAAINVAMPTIYSAVFTLLPSIRAGLGETASKIAFAALAYASSDRRRGTQLARQ</sequence>
<dbReference type="EMBL" id="LR130759">
    <property type="protein sequence ID" value="VDM87808.1"/>
    <property type="molecule type" value="Genomic_DNA"/>
</dbReference>
<organism evidence="1 2">
    <name type="scientific">Mycobacterium basiliense</name>
    <dbReference type="NCBI Taxonomy" id="2094119"/>
    <lineage>
        <taxon>Bacteria</taxon>
        <taxon>Bacillati</taxon>
        <taxon>Actinomycetota</taxon>
        <taxon>Actinomycetes</taxon>
        <taxon>Mycobacteriales</taxon>
        <taxon>Mycobacteriaceae</taxon>
        <taxon>Mycobacterium</taxon>
    </lineage>
</organism>
<keyword evidence="2" id="KW-1185">Reference proteome</keyword>
<reference evidence="2" key="1">
    <citation type="submission" date="2018-02" db="EMBL/GenBank/DDBJ databases">
        <authorList>
            <person name="Seth-Smith MB H."/>
            <person name="Seth-Smith H."/>
        </authorList>
    </citation>
    <scope>NUCLEOTIDE SEQUENCE [LARGE SCALE GENOMIC DNA]</scope>
</reference>
<evidence type="ECO:0008006" key="3">
    <source>
        <dbReference type="Google" id="ProtNLM"/>
    </source>
</evidence>
<accession>A0A447GBF9</accession>
<evidence type="ECO:0000313" key="2">
    <source>
        <dbReference type="Proteomes" id="UP000269998"/>
    </source>
</evidence>
<name>A0A447GBF9_9MYCO</name>
<gene>
    <name evidence="1" type="ORF">MB901379_01358</name>
</gene>
<dbReference type="Proteomes" id="UP000269998">
    <property type="component" value="Chromosome"/>
</dbReference>
<dbReference type="KEGG" id="mbai:MB901379_01358"/>
<dbReference type="AlphaFoldDB" id="A0A447GBF9"/>